<keyword evidence="2" id="KW-1185">Reference proteome</keyword>
<dbReference type="AlphaFoldDB" id="A0A0D8XCV8"/>
<evidence type="ECO:0000313" key="1">
    <source>
        <dbReference type="EMBL" id="KJH41612.1"/>
    </source>
</evidence>
<reference evidence="2" key="2">
    <citation type="journal article" date="2016" name="Sci. Rep.">
        <title>Dictyocaulus viviparus genome, variome and transcriptome elucidate lungworm biology and support future intervention.</title>
        <authorList>
            <person name="McNulty S.N."/>
            <person name="Strube C."/>
            <person name="Rosa B.A."/>
            <person name="Martin J.C."/>
            <person name="Tyagi R."/>
            <person name="Choi Y.J."/>
            <person name="Wang Q."/>
            <person name="Hallsworth Pepin K."/>
            <person name="Zhang X."/>
            <person name="Ozersky P."/>
            <person name="Wilson R.K."/>
            <person name="Sternberg P.W."/>
            <person name="Gasser R.B."/>
            <person name="Mitreva M."/>
        </authorList>
    </citation>
    <scope>NUCLEOTIDE SEQUENCE [LARGE SCALE GENOMIC DNA]</scope>
    <source>
        <strain evidence="2">HannoverDv2000</strain>
    </source>
</reference>
<organism evidence="1 2">
    <name type="scientific">Dictyocaulus viviparus</name>
    <name type="common">Bovine lungworm</name>
    <dbReference type="NCBI Taxonomy" id="29172"/>
    <lineage>
        <taxon>Eukaryota</taxon>
        <taxon>Metazoa</taxon>
        <taxon>Ecdysozoa</taxon>
        <taxon>Nematoda</taxon>
        <taxon>Chromadorea</taxon>
        <taxon>Rhabditida</taxon>
        <taxon>Rhabditina</taxon>
        <taxon>Rhabditomorpha</taxon>
        <taxon>Strongyloidea</taxon>
        <taxon>Metastrongylidae</taxon>
        <taxon>Dictyocaulus</taxon>
    </lineage>
</organism>
<accession>A0A0D8XCV8</accession>
<dbReference type="STRING" id="29172.A0A0D8XCV8"/>
<dbReference type="OrthoDB" id="5836131at2759"/>
<gene>
    <name evidence="1" type="ORF">DICVIV_12411</name>
</gene>
<dbReference type="EMBL" id="KN716789">
    <property type="protein sequence ID" value="KJH41612.1"/>
    <property type="molecule type" value="Genomic_DNA"/>
</dbReference>
<sequence length="184" mass="21088">MTDFLSSIEIDWTALSLRDPDAVENHLMFKSFVVALTRLSLTESGWNTLADLALPEVLAQLRTLLQPPKQVFLQPNSINEKNSPAELFVSCFEQVIRLCYAICSKSKWKRLSLKILDVVYSQCELINQLLRAEIKYDTTQAVIDQNSTLKELRIQPHVDIINQKAIQKPYSFVAPNRLCTEHVR</sequence>
<reference evidence="1 2" key="1">
    <citation type="submission" date="2013-11" db="EMBL/GenBank/DDBJ databases">
        <title>Draft genome of the bovine lungworm Dictyocaulus viviparus.</title>
        <authorList>
            <person name="Mitreva M."/>
        </authorList>
    </citation>
    <scope>NUCLEOTIDE SEQUENCE [LARGE SCALE GENOMIC DNA]</scope>
    <source>
        <strain evidence="1 2">HannoverDv2000</strain>
    </source>
</reference>
<dbReference type="Proteomes" id="UP000053766">
    <property type="component" value="Unassembled WGS sequence"/>
</dbReference>
<evidence type="ECO:0000313" key="2">
    <source>
        <dbReference type="Proteomes" id="UP000053766"/>
    </source>
</evidence>
<protein>
    <submittedName>
        <fullName evidence="1">Uncharacterized protein</fullName>
    </submittedName>
</protein>
<proteinExistence type="predicted"/>
<name>A0A0D8XCV8_DICVI</name>